<feature type="domain" description="HTH merR-type" evidence="5">
    <location>
        <begin position="1"/>
        <end position="71"/>
    </location>
</feature>
<dbReference type="SUPFAM" id="SSF89082">
    <property type="entry name" value="Antibiotic binding domain of TipA-like multidrug resistance regulators"/>
    <property type="match status" value="1"/>
</dbReference>
<keyword evidence="4" id="KW-0804">Transcription</keyword>
<dbReference type="Gene3D" id="1.10.1660.10">
    <property type="match status" value="1"/>
</dbReference>
<dbReference type="InterPro" id="IPR036244">
    <property type="entry name" value="TipA-like_antibiotic-bd"/>
</dbReference>
<evidence type="ECO:0000256" key="2">
    <source>
        <dbReference type="ARBA" id="ARBA00023125"/>
    </source>
</evidence>
<dbReference type="Pfam" id="PF13411">
    <property type="entry name" value="MerR_1"/>
    <property type="match status" value="1"/>
</dbReference>
<dbReference type="PRINTS" id="PR00040">
    <property type="entry name" value="HTHMERR"/>
</dbReference>
<dbReference type="GO" id="GO:0003677">
    <property type="term" value="F:DNA binding"/>
    <property type="evidence" value="ECO:0007669"/>
    <property type="project" value="UniProtKB-KW"/>
</dbReference>
<sequence length="253" mass="29563">MEYTVNRLAQISGVSKRTLRYYDEIGLLRPERVNPNGYRIYGQMQVDLLQQILFYRELGLPLEEIREIIKNPGFDREKALEDHLTVLLQKKRQTEILISNVRKTLESMKGRTMMSDKEKFEGFKRDLIKENEEKYGREVREAYGEDAVEASNRRLAGMSQEDWTKQEELSREILDTLKAAMEIGDPAGELAQKACGLHRQWLCMFWGDGAYTREAHRGMGEMYVADQRFKAYYDKVQDGAAEFFRDALNIYCS</sequence>
<evidence type="ECO:0000256" key="4">
    <source>
        <dbReference type="ARBA" id="ARBA00023163"/>
    </source>
</evidence>
<accession>A0A4P6LVD1</accession>
<reference evidence="6 7" key="1">
    <citation type="submission" date="2019-01" db="EMBL/GenBank/DDBJ databases">
        <title>PMF-metabolizing Aryl O-demethylase.</title>
        <authorList>
            <person name="Kim M."/>
        </authorList>
    </citation>
    <scope>NUCLEOTIDE SEQUENCE [LARGE SCALE GENOMIC DNA]</scope>
    <source>
        <strain evidence="6 7">PMF1</strain>
    </source>
</reference>
<dbReference type="PANTHER" id="PTHR30204:SF90">
    <property type="entry name" value="HTH-TYPE TRANSCRIPTIONAL ACTIVATOR MTA"/>
    <property type="match status" value="1"/>
</dbReference>
<dbReference type="Pfam" id="PF07739">
    <property type="entry name" value="TipAS"/>
    <property type="match status" value="1"/>
</dbReference>
<evidence type="ECO:0000256" key="1">
    <source>
        <dbReference type="ARBA" id="ARBA00023015"/>
    </source>
</evidence>
<organism evidence="6 7">
    <name type="scientific">Blautia producta</name>
    <dbReference type="NCBI Taxonomy" id="33035"/>
    <lineage>
        <taxon>Bacteria</taxon>
        <taxon>Bacillati</taxon>
        <taxon>Bacillota</taxon>
        <taxon>Clostridia</taxon>
        <taxon>Lachnospirales</taxon>
        <taxon>Lachnospiraceae</taxon>
        <taxon>Blautia</taxon>
    </lineage>
</organism>
<dbReference type="Gene3D" id="1.10.490.50">
    <property type="entry name" value="Antibiotic binding domain of TipA-like multidrug resistance regulators"/>
    <property type="match status" value="1"/>
</dbReference>
<proteinExistence type="predicted"/>
<protein>
    <submittedName>
        <fullName evidence="6">HTH-type transcriptional activator mta</fullName>
    </submittedName>
</protein>
<keyword evidence="2" id="KW-0238">DNA-binding</keyword>
<evidence type="ECO:0000313" key="7">
    <source>
        <dbReference type="Proteomes" id="UP000289794"/>
    </source>
</evidence>
<gene>
    <name evidence="6" type="primary">mta_1</name>
    <name evidence="6" type="ORF">PMF13cell1_00230</name>
</gene>
<dbReference type="CDD" id="cd01106">
    <property type="entry name" value="HTH_TipAL-Mta"/>
    <property type="match status" value="1"/>
</dbReference>
<dbReference type="SMART" id="SM00422">
    <property type="entry name" value="HTH_MERR"/>
    <property type="match status" value="1"/>
</dbReference>
<dbReference type="GO" id="GO:0003700">
    <property type="term" value="F:DNA-binding transcription factor activity"/>
    <property type="evidence" value="ECO:0007669"/>
    <property type="project" value="InterPro"/>
</dbReference>
<evidence type="ECO:0000256" key="3">
    <source>
        <dbReference type="ARBA" id="ARBA00023159"/>
    </source>
</evidence>
<dbReference type="KEGG" id="bpro:PMF13cell1_00230"/>
<dbReference type="PANTHER" id="PTHR30204">
    <property type="entry name" value="REDOX-CYCLING DRUG-SENSING TRANSCRIPTIONAL ACTIVATOR SOXR"/>
    <property type="match status" value="1"/>
</dbReference>
<dbReference type="RefSeq" id="WP_130179534.1">
    <property type="nucleotide sequence ID" value="NZ_CP035945.1"/>
</dbReference>
<keyword evidence="1" id="KW-0805">Transcription regulation</keyword>
<dbReference type="EMBL" id="CP035945">
    <property type="protein sequence ID" value="QBE94737.1"/>
    <property type="molecule type" value="Genomic_DNA"/>
</dbReference>
<evidence type="ECO:0000259" key="5">
    <source>
        <dbReference type="PROSITE" id="PS50937"/>
    </source>
</evidence>
<dbReference type="AlphaFoldDB" id="A0A4P6LVD1"/>
<name>A0A4P6LVD1_9FIRM</name>
<evidence type="ECO:0000313" key="6">
    <source>
        <dbReference type="EMBL" id="QBE94737.1"/>
    </source>
</evidence>
<dbReference type="SUPFAM" id="SSF46955">
    <property type="entry name" value="Putative DNA-binding domain"/>
    <property type="match status" value="1"/>
</dbReference>
<dbReference type="Proteomes" id="UP000289794">
    <property type="component" value="Chromosome"/>
</dbReference>
<dbReference type="PROSITE" id="PS50937">
    <property type="entry name" value="HTH_MERR_2"/>
    <property type="match status" value="1"/>
</dbReference>
<keyword evidence="3" id="KW-0010">Activator</keyword>
<dbReference type="InterPro" id="IPR000551">
    <property type="entry name" value="MerR-type_HTH_dom"/>
</dbReference>
<dbReference type="InterPro" id="IPR009061">
    <property type="entry name" value="DNA-bd_dom_put_sf"/>
</dbReference>
<dbReference type="InterPro" id="IPR047057">
    <property type="entry name" value="MerR_fam"/>
</dbReference>
<dbReference type="InterPro" id="IPR012925">
    <property type="entry name" value="TipAS_dom"/>
</dbReference>